<name>A0A835HQ15_9MAGN</name>
<dbReference type="PANTHER" id="PTHR37223:SF1">
    <property type="entry name" value="OS08G0528601 PROTEIN"/>
    <property type="match status" value="1"/>
</dbReference>
<organism evidence="2 3">
    <name type="scientific">Coptis chinensis</name>
    <dbReference type="NCBI Taxonomy" id="261450"/>
    <lineage>
        <taxon>Eukaryota</taxon>
        <taxon>Viridiplantae</taxon>
        <taxon>Streptophyta</taxon>
        <taxon>Embryophyta</taxon>
        <taxon>Tracheophyta</taxon>
        <taxon>Spermatophyta</taxon>
        <taxon>Magnoliopsida</taxon>
        <taxon>Ranunculales</taxon>
        <taxon>Ranunculaceae</taxon>
        <taxon>Coptidoideae</taxon>
        <taxon>Coptis</taxon>
    </lineage>
</organism>
<proteinExistence type="predicted"/>
<gene>
    <name evidence="2" type="ORF">IFM89_011147</name>
</gene>
<accession>A0A835HQ15</accession>
<dbReference type="AlphaFoldDB" id="A0A835HQ15"/>
<dbReference type="Proteomes" id="UP000631114">
    <property type="component" value="Unassembled WGS sequence"/>
</dbReference>
<reference evidence="2 3" key="1">
    <citation type="submission" date="2020-10" db="EMBL/GenBank/DDBJ databases">
        <title>The Coptis chinensis genome and diversification of protoberbering-type alkaloids.</title>
        <authorList>
            <person name="Wang B."/>
            <person name="Shu S."/>
            <person name="Song C."/>
            <person name="Liu Y."/>
        </authorList>
    </citation>
    <scope>NUCLEOTIDE SEQUENCE [LARGE SCALE GENOMIC DNA]</scope>
    <source>
        <strain evidence="2">HL-2020</strain>
        <tissue evidence="2">Leaf</tissue>
    </source>
</reference>
<feature type="transmembrane region" description="Helical" evidence="1">
    <location>
        <begin position="20"/>
        <end position="44"/>
    </location>
</feature>
<dbReference type="EMBL" id="JADFTS010000005">
    <property type="protein sequence ID" value="KAF9604865.1"/>
    <property type="molecule type" value="Genomic_DNA"/>
</dbReference>
<keyword evidence="1" id="KW-1133">Transmembrane helix</keyword>
<dbReference type="OrthoDB" id="65434at2759"/>
<sequence length="91" mass="10299">MRQGRRMGESSALTRAVNVVFRFVRVAEFEILFLLFLAIAFLLFKDLELIEYVKYTCPTHLYGMTISPPVARQIVSAIKVILGEDGSSRGM</sequence>
<evidence type="ECO:0000313" key="3">
    <source>
        <dbReference type="Proteomes" id="UP000631114"/>
    </source>
</evidence>
<evidence type="ECO:0000313" key="2">
    <source>
        <dbReference type="EMBL" id="KAF9604865.1"/>
    </source>
</evidence>
<keyword evidence="3" id="KW-1185">Reference proteome</keyword>
<keyword evidence="1" id="KW-0812">Transmembrane</keyword>
<comment type="caution">
    <text evidence="2">The sequence shown here is derived from an EMBL/GenBank/DDBJ whole genome shotgun (WGS) entry which is preliminary data.</text>
</comment>
<protein>
    <submittedName>
        <fullName evidence="2">Uncharacterized protein</fullName>
    </submittedName>
</protein>
<dbReference type="PANTHER" id="PTHR37223">
    <property type="entry name" value="OS08G0528601 PROTEIN"/>
    <property type="match status" value="1"/>
</dbReference>
<keyword evidence="1" id="KW-0472">Membrane</keyword>
<evidence type="ECO:0000256" key="1">
    <source>
        <dbReference type="SAM" id="Phobius"/>
    </source>
</evidence>